<dbReference type="PANTHER" id="PTHR21011">
    <property type="entry name" value="MITOCHONDRIAL 28S RIBOSOMAL PROTEIN S6"/>
    <property type="match status" value="1"/>
</dbReference>
<dbReference type="Pfam" id="PF01250">
    <property type="entry name" value="Ribosomal_S6"/>
    <property type="match status" value="1"/>
</dbReference>
<keyword evidence="4" id="KW-0689">Ribosomal protein</keyword>
<dbReference type="FunCoup" id="A0A067QTY5">
    <property type="interactions" value="544"/>
</dbReference>
<reference evidence="4 5" key="1">
    <citation type="journal article" date="2014" name="Nat. Commun.">
        <title>Molecular traces of alternative social organization in a termite genome.</title>
        <authorList>
            <person name="Terrapon N."/>
            <person name="Li C."/>
            <person name="Robertson H.M."/>
            <person name="Ji L."/>
            <person name="Meng X."/>
            <person name="Booth W."/>
            <person name="Chen Z."/>
            <person name="Childers C.P."/>
            <person name="Glastad K.M."/>
            <person name="Gokhale K."/>
            <person name="Gowin J."/>
            <person name="Gronenberg W."/>
            <person name="Hermansen R.A."/>
            <person name="Hu H."/>
            <person name="Hunt B.G."/>
            <person name="Huylmans A.K."/>
            <person name="Khalil S.M."/>
            <person name="Mitchell R.D."/>
            <person name="Munoz-Torres M.C."/>
            <person name="Mustard J.A."/>
            <person name="Pan H."/>
            <person name="Reese J.T."/>
            <person name="Scharf M.E."/>
            <person name="Sun F."/>
            <person name="Vogel H."/>
            <person name="Xiao J."/>
            <person name="Yang W."/>
            <person name="Yang Z."/>
            <person name="Yang Z."/>
            <person name="Zhou J."/>
            <person name="Zhu J."/>
            <person name="Brent C.S."/>
            <person name="Elsik C.G."/>
            <person name="Goodisman M.A."/>
            <person name="Liberles D.A."/>
            <person name="Roe R.M."/>
            <person name="Vargo E.L."/>
            <person name="Vilcinskas A."/>
            <person name="Wang J."/>
            <person name="Bornberg-Bauer E."/>
            <person name="Korb J."/>
            <person name="Zhang G."/>
            <person name="Liebig J."/>
        </authorList>
    </citation>
    <scope>NUCLEOTIDE SEQUENCE [LARGE SCALE GENOMIC DNA]</scope>
    <source>
        <tissue evidence="4">Whole organism</tissue>
    </source>
</reference>
<dbReference type="InterPro" id="IPR014717">
    <property type="entry name" value="Transl_elong_EF1B/ribsomal_bS6"/>
</dbReference>
<evidence type="ECO:0000256" key="3">
    <source>
        <dbReference type="ARBA" id="ARBA00035365"/>
    </source>
</evidence>
<dbReference type="InParanoid" id="A0A067QTY5"/>
<dbReference type="AlphaFoldDB" id="A0A067QTY5"/>
<dbReference type="STRING" id="136037.A0A067QTY5"/>
<keyword evidence="4" id="KW-0687">Ribonucleoprotein</keyword>
<gene>
    <name evidence="4" type="ORF">L798_12442</name>
</gene>
<sequence length="147" mass="17298">MPNYEVALVLRTMSRPELISTLRRTADAIFNKGGIIRKVENLGTRNLPYKMSAHGSVHKQGSYFVFQFICPPSSLHNLEEEYGRDVDIVRRRIFKMETPEEFECTLHEEIKPPAYRKDVQKMIEESKKIDKYKFKYNSGLDYCPFQK</sequence>
<evidence type="ECO:0000313" key="4">
    <source>
        <dbReference type="EMBL" id="KDR13501.1"/>
    </source>
</evidence>
<dbReference type="GO" id="GO:0070181">
    <property type="term" value="F:small ribosomal subunit rRNA binding"/>
    <property type="evidence" value="ECO:0007669"/>
    <property type="project" value="TreeGrafter"/>
</dbReference>
<dbReference type="GO" id="GO:0003735">
    <property type="term" value="F:structural constituent of ribosome"/>
    <property type="evidence" value="ECO:0007669"/>
    <property type="project" value="InterPro"/>
</dbReference>
<dbReference type="EMBL" id="KK852942">
    <property type="protein sequence ID" value="KDR13501.1"/>
    <property type="molecule type" value="Genomic_DNA"/>
</dbReference>
<organism evidence="4 5">
    <name type="scientific">Zootermopsis nevadensis</name>
    <name type="common">Dampwood termite</name>
    <dbReference type="NCBI Taxonomy" id="136037"/>
    <lineage>
        <taxon>Eukaryota</taxon>
        <taxon>Metazoa</taxon>
        <taxon>Ecdysozoa</taxon>
        <taxon>Arthropoda</taxon>
        <taxon>Hexapoda</taxon>
        <taxon>Insecta</taxon>
        <taxon>Pterygota</taxon>
        <taxon>Neoptera</taxon>
        <taxon>Polyneoptera</taxon>
        <taxon>Dictyoptera</taxon>
        <taxon>Blattodea</taxon>
        <taxon>Blattoidea</taxon>
        <taxon>Termitoidae</taxon>
        <taxon>Termopsidae</taxon>
        <taxon>Zootermopsis</taxon>
    </lineage>
</organism>
<dbReference type="Gene3D" id="3.30.70.60">
    <property type="match status" value="1"/>
</dbReference>
<dbReference type="OMA" id="ATHFTIT"/>
<evidence type="ECO:0000256" key="2">
    <source>
        <dbReference type="ARBA" id="ARBA00035170"/>
    </source>
</evidence>
<dbReference type="Proteomes" id="UP000027135">
    <property type="component" value="Unassembled WGS sequence"/>
</dbReference>
<evidence type="ECO:0000256" key="1">
    <source>
        <dbReference type="ARBA" id="ARBA00009512"/>
    </source>
</evidence>
<evidence type="ECO:0000313" key="5">
    <source>
        <dbReference type="Proteomes" id="UP000027135"/>
    </source>
</evidence>
<keyword evidence="5" id="KW-1185">Reference proteome</keyword>
<dbReference type="OrthoDB" id="268530at2759"/>
<dbReference type="GO" id="GO:0006412">
    <property type="term" value="P:translation"/>
    <property type="evidence" value="ECO:0007669"/>
    <property type="project" value="InterPro"/>
</dbReference>
<dbReference type="InterPro" id="IPR000529">
    <property type="entry name" value="Ribosomal_bS6"/>
</dbReference>
<proteinExistence type="inferred from homology"/>
<dbReference type="FunFam" id="3.30.70.60:FF:000014">
    <property type="entry name" value="28S ribosomal protein S6, mitochondrial"/>
    <property type="match status" value="1"/>
</dbReference>
<dbReference type="SUPFAM" id="SSF54995">
    <property type="entry name" value="Ribosomal protein S6"/>
    <property type="match status" value="1"/>
</dbReference>
<dbReference type="eggNOG" id="KOG4708">
    <property type="taxonomic scope" value="Eukaryota"/>
</dbReference>
<name>A0A067QTY5_ZOONE</name>
<accession>A0A067QTY5</accession>
<dbReference type="GO" id="GO:0005763">
    <property type="term" value="C:mitochondrial small ribosomal subunit"/>
    <property type="evidence" value="ECO:0007669"/>
    <property type="project" value="TreeGrafter"/>
</dbReference>
<dbReference type="PANTHER" id="PTHR21011:SF1">
    <property type="entry name" value="SMALL RIBOSOMAL SUBUNIT PROTEIN BS6M"/>
    <property type="match status" value="1"/>
</dbReference>
<dbReference type="CDD" id="cd15465">
    <property type="entry name" value="bS6_mito"/>
    <property type="match status" value="1"/>
</dbReference>
<dbReference type="InterPro" id="IPR035980">
    <property type="entry name" value="Ribosomal_bS6_sf"/>
</dbReference>
<protein>
    <recommendedName>
        <fullName evidence="2">Small ribosomal subunit protein bS6m</fullName>
    </recommendedName>
    <alternativeName>
        <fullName evidence="3">28S ribosomal protein S6, mitochondrial</fullName>
    </alternativeName>
</protein>
<comment type="similarity">
    <text evidence="1">Belongs to the bacterial ribosomal protein bS6 family.</text>
</comment>